<dbReference type="OrthoDB" id="2357150at2759"/>
<organism evidence="1 2">
    <name type="scientific">Nesidiocoris tenuis</name>
    <dbReference type="NCBI Taxonomy" id="355587"/>
    <lineage>
        <taxon>Eukaryota</taxon>
        <taxon>Metazoa</taxon>
        <taxon>Ecdysozoa</taxon>
        <taxon>Arthropoda</taxon>
        <taxon>Hexapoda</taxon>
        <taxon>Insecta</taxon>
        <taxon>Pterygota</taxon>
        <taxon>Neoptera</taxon>
        <taxon>Paraneoptera</taxon>
        <taxon>Hemiptera</taxon>
        <taxon>Heteroptera</taxon>
        <taxon>Panheteroptera</taxon>
        <taxon>Cimicomorpha</taxon>
        <taxon>Miridae</taxon>
        <taxon>Dicyphina</taxon>
        <taxon>Nesidiocoris</taxon>
    </lineage>
</organism>
<reference evidence="1 2" key="1">
    <citation type="submission" date="2020-02" db="EMBL/GenBank/DDBJ databases">
        <authorList>
            <person name="Ferguson B K."/>
        </authorList>
    </citation>
    <scope>NUCLEOTIDE SEQUENCE [LARGE SCALE GENOMIC DNA]</scope>
</reference>
<proteinExistence type="predicted"/>
<accession>A0A6H5HNZ7</accession>
<evidence type="ECO:0000313" key="1">
    <source>
        <dbReference type="EMBL" id="CAB0018510.1"/>
    </source>
</evidence>
<dbReference type="AlphaFoldDB" id="A0A6H5HNZ7"/>
<keyword evidence="2" id="KW-1185">Reference proteome</keyword>
<feature type="non-terminal residue" evidence="1">
    <location>
        <position position="54"/>
    </location>
</feature>
<name>A0A6H5HNZ7_9HEMI</name>
<gene>
    <name evidence="1" type="ORF">NTEN_LOCUS22367</name>
</gene>
<evidence type="ECO:0000313" key="2">
    <source>
        <dbReference type="Proteomes" id="UP000479000"/>
    </source>
</evidence>
<sequence length="54" mass="5958">MSLPGFAAELKARPSDVSVRVKLLESLLASKKIEIAYNHVLDVEAKQLHPNNSE</sequence>
<protein>
    <submittedName>
        <fullName evidence="1">Uncharacterized protein</fullName>
    </submittedName>
</protein>
<dbReference type="Proteomes" id="UP000479000">
    <property type="component" value="Unassembled WGS sequence"/>
</dbReference>
<dbReference type="EMBL" id="CADCXU010032949">
    <property type="protein sequence ID" value="CAB0018510.1"/>
    <property type="molecule type" value="Genomic_DNA"/>
</dbReference>